<dbReference type="EC" id="4.1.3.17" evidence="9"/>
<name>A0ABV4IB81_9BURK</name>
<accession>A0ABV4IB81</accession>
<evidence type="ECO:0000313" key="10">
    <source>
        <dbReference type="EMBL" id="MEZ2739012.1"/>
    </source>
</evidence>
<evidence type="ECO:0000256" key="6">
    <source>
        <dbReference type="ARBA" id="ARBA00023239"/>
    </source>
</evidence>
<organism evidence="10 11">
    <name type="scientific">Comamonas jiangduensis</name>
    <dbReference type="NCBI Taxonomy" id="1194168"/>
    <lineage>
        <taxon>Bacteria</taxon>
        <taxon>Pseudomonadati</taxon>
        <taxon>Pseudomonadota</taxon>
        <taxon>Betaproteobacteria</taxon>
        <taxon>Burkholderiales</taxon>
        <taxon>Comamonadaceae</taxon>
        <taxon>Comamonas</taxon>
    </lineage>
</organism>
<evidence type="ECO:0000256" key="3">
    <source>
        <dbReference type="ARBA" id="ARBA00008621"/>
    </source>
</evidence>
<dbReference type="EMBL" id="JBGJLR010000004">
    <property type="protein sequence ID" value="MEZ2739012.1"/>
    <property type="molecule type" value="Genomic_DNA"/>
</dbReference>
<keyword evidence="5 9" id="KW-0479">Metal-binding</keyword>
<comment type="caution">
    <text evidence="10">The sequence shown here is derived from an EMBL/GenBank/DDBJ whole genome shotgun (WGS) entry which is preliminary data.</text>
</comment>
<protein>
    <recommendedName>
        <fullName evidence="9">4-hydroxy-4-methyl-2-oxoglutarate aldolase</fullName>
        <shortName evidence="9">HMG aldolase</shortName>
        <ecNumber evidence="9">4.1.1.112</ecNumber>
        <ecNumber evidence="9">4.1.3.17</ecNumber>
    </recommendedName>
    <alternativeName>
        <fullName evidence="9">Oxaloacetate decarboxylase</fullName>
    </alternativeName>
</protein>
<sequence>MVAITFQTCDLCDAHKNDDSGEFRVLPPVFQHFGGHSHFAGPVVTVKCFEDNSLVKQALESSGEGRVLVVDGGGSLRKALVGGNLAAAAASNGWAGVLVFGCVRDAAELRTAAVGIAALALMPMPTEKRGEGQADVAVDIAGVKVRPGDWLYADEDGVVISAHALHT</sequence>
<keyword evidence="11" id="KW-1185">Reference proteome</keyword>
<dbReference type="InterPro" id="IPR036704">
    <property type="entry name" value="RraA/RraA-like_sf"/>
</dbReference>
<evidence type="ECO:0000256" key="5">
    <source>
        <dbReference type="ARBA" id="ARBA00022723"/>
    </source>
</evidence>
<dbReference type="NCBIfam" id="TIGR01935">
    <property type="entry name" value="NOT-MenG"/>
    <property type="match status" value="1"/>
</dbReference>
<dbReference type="Proteomes" id="UP001567350">
    <property type="component" value="Unassembled WGS sequence"/>
</dbReference>
<comment type="similarity">
    <text evidence="3 9">Belongs to the class II aldolase/RraA-like family.</text>
</comment>
<dbReference type="PANTHER" id="PTHR33254">
    <property type="entry name" value="4-HYDROXY-4-METHYL-2-OXOGLUTARATE ALDOLASE 3-RELATED"/>
    <property type="match status" value="1"/>
</dbReference>
<evidence type="ECO:0000256" key="8">
    <source>
        <dbReference type="ARBA" id="ARBA00047973"/>
    </source>
</evidence>
<evidence type="ECO:0000256" key="7">
    <source>
        <dbReference type="ARBA" id="ARBA00025046"/>
    </source>
</evidence>
<evidence type="ECO:0000313" key="11">
    <source>
        <dbReference type="Proteomes" id="UP001567350"/>
    </source>
</evidence>
<gene>
    <name evidence="10" type="primary">rraA</name>
    <name evidence="10" type="ORF">ACBP88_05970</name>
</gene>
<dbReference type="Pfam" id="PF03737">
    <property type="entry name" value="RraA-like"/>
    <property type="match status" value="1"/>
</dbReference>
<evidence type="ECO:0000256" key="4">
    <source>
        <dbReference type="ARBA" id="ARBA00011233"/>
    </source>
</evidence>
<comment type="subunit">
    <text evidence="4 9">Homotrimer.</text>
</comment>
<dbReference type="PANTHER" id="PTHR33254:SF4">
    <property type="entry name" value="4-HYDROXY-4-METHYL-2-OXOGLUTARATE ALDOLASE 3-RELATED"/>
    <property type="match status" value="1"/>
</dbReference>
<dbReference type="CDD" id="cd16841">
    <property type="entry name" value="RraA_family"/>
    <property type="match status" value="1"/>
</dbReference>
<dbReference type="NCBIfam" id="NF006875">
    <property type="entry name" value="PRK09372.1"/>
    <property type="match status" value="1"/>
</dbReference>
<comment type="cofactor">
    <cofactor evidence="2 9">
        <name>a divalent metal cation</name>
        <dbReference type="ChEBI" id="CHEBI:60240"/>
    </cofactor>
</comment>
<proteinExistence type="inferred from homology"/>
<reference evidence="10 11" key="1">
    <citation type="submission" date="2024-08" db="EMBL/GenBank/DDBJ databases">
        <authorList>
            <person name="Feng Z."/>
            <person name="Ronholm J."/>
        </authorList>
    </citation>
    <scope>NUCLEOTIDE SEQUENCE [LARGE SCALE GENOMIC DNA]</scope>
    <source>
        <strain evidence="10 11">4-AB0-8</strain>
    </source>
</reference>
<comment type="catalytic activity">
    <reaction evidence="1 9">
        <text>4-hydroxy-4-methyl-2-oxoglutarate = 2 pyruvate</text>
        <dbReference type="Rhea" id="RHEA:22748"/>
        <dbReference type="ChEBI" id="CHEBI:15361"/>
        <dbReference type="ChEBI" id="CHEBI:58276"/>
        <dbReference type="EC" id="4.1.3.17"/>
    </reaction>
</comment>
<comment type="function">
    <text evidence="7 9">Catalyzes the aldol cleavage of 4-hydroxy-4-methyl-2-oxoglutarate (HMG) into 2 molecules of pyruvate. Also contains a secondary oxaloacetate (OAA) decarboxylase activity due to the common pyruvate enolate transition state formed following C-C bond cleavage in the retro-aldol and decarboxylation reactions.</text>
</comment>
<dbReference type="InterPro" id="IPR005493">
    <property type="entry name" value="RraA/RraA-like"/>
</dbReference>
<evidence type="ECO:0000256" key="1">
    <source>
        <dbReference type="ARBA" id="ARBA00001342"/>
    </source>
</evidence>
<evidence type="ECO:0000256" key="9">
    <source>
        <dbReference type="RuleBase" id="RU004338"/>
    </source>
</evidence>
<dbReference type="Gene3D" id="3.50.30.40">
    <property type="entry name" value="Ribonuclease E inhibitor RraA/RraA-like"/>
    <property type="match status" value="1"/>
</dbReference>
<dbReference type="InterPro" id="IPR010203">
    <property type="entry name" value="RraA"/>
</dbReference>
<comment type="catalytic activity">
    <reaction evidence="8 9">
        <text>oxaloacetate + H(+) = pyruvate + CO2</text>
        <dbReference type="Rhea" id="RHEA:15641"/>
        <dbReference type="ChEBI" id="CHEBI:15361"/>
        <dbReference type="ChEBI" id="CHEBI:15378"/>
        <dbReference type="ChEBI" id="CHEBI:16452"/>
        <dbReference type="ChEBI" id="CHEBI:16526"/>
        <dbReference type="EC" id="4.1.1.112"/>
    </reaction>
</comment>
<keyword evidence="6 9" id="KW-0456">Lyase</keyword>
<evidence type="ECO:0000256" key="2">
    <source>
        <dbReference type="ARBA" id="ARBA00001968"/>
    </source>
</evidence>
<dbReference type="EC" id="4.1.1.112" evidence="9"/>
<dbReference type="RefSeq" id="WP_370905122.1">
    <property type="nucleotide sequence ID" value="NZ_JBGJLR010000004.1"/>
</dbReference>
<dbReference type="SUPFAM" id="SSF89562">
    <property type="entry name" value="RraA-like"/>
    <property type="match status" value="1"/>
</dbReference>